<keyword evidence="6" id="KW-0812">Transmembrane</keyword>
<evidence type="ECO:0000256" key="1">
    <source>
        <dbReference type="ARBA" id="ARBA00004383"/>
    </source>
</evidence>
<dbReference type="RefSeq" id="WP_074736641.1">
    <property type="nucleotide sequence ID" value="NZ_FNNP01000002.1"/>
</dbReference>
<evidence type="ECO:0000256" key="8">
    <source>
        <dbReference type="ARBA" id="ARBA00022989"/>
    </source>
</evidence>
<dbReference type="Proteomes" id="UP000183400">
    <property type="component" value="Unassembled WGS sequence"/>
</dbReference>
<name>A0A1H2XYY1_9RHOB</name>
<dbReference type="Gene3D" id="3.30.1150.10">
    <property type="match status" value="1"/>
</dbReference>
<protein>
    <submittedName>
        <fullName evidence="12">Outer membrane transport energization protein TonB</fullName>
    </submittedName>
</protein>
<dbReference type="OrthoDB" id="7722272at2"/>
<reference evidence="13" key="1">
    <citation type="submission" date="2016-10" db="EMBL/GenBank/DDBJ databases">
        <authorList>
            <person name="Varghese N."/>
            <person name="Submissions S."/>
        </authorList>
    </citation>
    <scope>NUCLEOTIDE SEQUENCE [LARGE SCALE GENOMIC DNA]</scope>
    <source>
        <strain evidence="13">DSM 27839</strain>
    </source>
</reference>
<dbReference type="Pfam" id="PF13103">
    <property type="entry name" value="TonB_2"/>
    <property type="match status" value="1"/>
</dbReference>
<evidence type="ECO:0000313" key="12">
    <source>
        <dbReference type="EMBL" id="SDW98152.1"/>
    </source>
</evidence>
<evidence type="ECO:0000256" key="5">
    <source>
        <dbReference type="ARBA" id="ARBA00022519"/>
    </source>
</evidence>
<keyword evidence="13" id="KW-1185">Reference proteome</keyword>
<dbReference type="GO" id="GO:0015031">
    <property type="term" value="P:protein transport"/>
    <property type="evidence" value="ECO:0007669"/>
    <property type="project" value="UniProtKB-KW"/>
</dbReference>
<sequence>MKHGLELCIFVILAITLHVLAFVHGARSGQQAAGSNGDAMVSIQAAAPTVVDMVKAWERSPVAMPILQDQLAAPQPIKVETPMVPQIELAPAPNATVRTAIVQPEIEQKIEVNITPPPPPEPEVEVKPRADTRPEPRPEQKQSNEGLKAKQTSVGRRKEIAAGSGGSTQAGAGNAKVTTGDPGKMAKLQAVWGAKIRARIDRNKRYPRRSKTSGDVTIELQVSRDGRLISYRLRKSSGVPELDKAAMDAVARARRFPKAPKELVGNAFRFRVPMKLARRQ</sequence>
<comment type="similarity">
    <text evidence="2">Belongs to the TonB family.</text>
</comment>
<keyword evidence="3" id="KW-0813">Transport</keyword>
<feature type="compositionally biased region" description="Polar residues" evidence="10">
    <location>
        <begin position="143"/>
        <end position="154"/>
    </location>
</feature>
<evidence type="ECO:0000256" key="10">
    <source>
        <dbReference type="SAM" id="MobiDB-lite"/>
    </source>
</evidence>
<feature type="domain" description="TonB C-terminal" evidence="11">
    <location>
        <begin position="191"/>
        <end position="280"/>
    </location>
</feature>
<keyword evidence="5" id="KW-0997">Cell inner membrane</keyword>
<feature type="compositionally biased region" description="Basic and acidic residues" evidence="10">
    <location>
        <begin position="124"/>
        <end position="142"/>
    </location>
</feature>
<proteinExistence type="inferred from homology"/>
<dbReference type="GO" id="GO:0031992">
    <property type="term" value="F:energy transducer activity"/>
    <property type="evidence" value="ECO:0007669"/>
    <property type="project" value="TreeGrafter"/>
</dbReference>
<keyword evidence="8" id="KW-1133">Transmembrane helix</keyword>
<dbReference type="PANTHER" id="PTHR33446">
    <property type="entry name" value="PROTEIN TONB-RELATED"/>
    <property type="match status" value="1"/>
</dbReference>
<evidence type="ECO:0000256" key="3">
    <source>
        <dbReference type="ARBA" id="ARBA00022448"/>
    </source>
</evidence>
<evidence type="ECO:0000256" key="2">
    <source>
        <dbReference type="ARBA" id="ARBA00006555"/>
    </source>
</evidence>
<dbReference type="PROSITE" id="PS52015">
    <property type="entry name" value="TONB_CTD"/>
    <property type="match status" value="1"/>
</dbReference>
<dbReference type="AlphaFoldDB" id="A0A1H2XYY1"/>
<dbReference type="InterPro" id="IPR037682">
    <property type="entry name" value="TonB_C"/>
</dbReference>
<evidence type="ECO:0000256" key="7">
    <source>
        <dbReference type="ARBA" id="ARBA00022927"/>
    </source>
</evidence>
<dbReference type="STRING" id="985054.SAMN05444358_102107"/>
<dbReference type="GO" id="GO:0055085">
    <property type="term" value="P:transmembrane transport"/>
    <property type="evidence" value="ECO:0007669"/>
    <property type="project" value="InterPro"/>
</dbReference>
<gene>
    <name evidence="12" type="ORF">SAMN05444358_102107</name>
</gene>
<feature type="region of interest" description="Disordered" evidence="10">
    <location>
        <begin position="109"/>
        <end position="182"/>
    </location>
</feature>
<dbReference type="InterPro" id="IPR006260">
    <property type="entry name" value="TonB/TolA_C"/>
</dbReference>
<keyword evidence="7" id="KW-0653">Protein transport</keyword>
<evidence type="ECO:0000256" key="6">
    <source>
        <dbReference type="ARBA" id="ARBA00022692"/>
    </source>
</evidence>
<organism evidence="12 13">
    <name type="scientific">Ruegeria halocynthiae</name>
    <dbReference type="NCBI Taxonomy" id="985054"/>
    <lineage>
        <taxon>Bacteria</taxon>
        <taxon>Pseudomonadati</taxon>
        <taxon>Pseudomonadota</taxon>
        <taxon>Alphaproteobacteria</taxon>
        <taxon>Rhodobacterales</taxon>
        <taxon>Roseobacteraceae</taxon>
        <taxon>Ruegeria</taxon>
    </lineage>
</organism>
<dbReference type="InterPro" id="IPR051045">
    <property type="entry name" value="TonB-dependent_transducer"/>
</dbReference>
<evidence type="ECO:0000313" key="13">
    <source>
        <dbReference type="Proteomes" id="UP000183400"/>
    </source>
</evidence>
<dbReference type="GO" id="GO:0098797">
    <property type="term" value="C:plasma membrane protein complex"/>
    <property type="evidence" value="ECO:0007669"/>
    <property type="project" value="TreeGrafter"/>
</dbReference>
<evidence type="ECO:0000256" key="4">
    <source>
        <dbReference type="ARBA" id="ARBA00022475"/>
    </source>
</evidence>
<keyword evidence="4" id="KW-1003">Cell membrane</keyword>
<dbReference type="NCBIfam" id="TIGR01352">
    <property type="entry name" value="tonB_Cterm"/>
    <property type="match status" value="1"/>
</dbReference>
<keyword evidence="9" id="KW-0472">Membrane</keyword>
<evidence type="ECO:0000259" key="11">
    <source>
        <dbReference type="PROSITE" id="PS52015"/>
    </source>
</evidence>
<dbReference type="PANTHER" id="PTHR33446:SF2">
    <property type="entry name" value="PROTEIN TONB"/>
    <property type="match status" value="1"/>
</dbReference>
<evidence type="ECO:0000256" key="9">
    <source>
        <dbReference type="ARBA" id="ARBA00023136"/>
    </source>
</evidence>
<dbReference type="EMBL" id="FNNP01000002">
    <property type="protein sequence ID" value="SDW98152.1"/>
    <property type="molecule type" value="Genomic_DNA"/>
</dbReference>
<dbReference type="SUPFAM" id="SSF74653">
    <property type="entry name" value="TolA/TonB C-terminal domain"/>
    <property type="match status" value="1"/>
</dbReference>
<accession>A0A1H2XYY1</accession>
<comment type="subcellular location">
    <subcellularLocation>
        <location evidence="1">Cell inner membrane</location>
        <topology evidence="1">Single-pass membrane protein</topology>
        <orientation evidence="1">Periplasmic side</orientation>
    </subcellularLocation>
</comment>